<keyword evidence="2" id="KW-0812">Transmembrane</keyword>
<feature type="transmembrane region" description="Helical" evidence="2">
    <location>
        <begin position="271"/>
        <end position="292"/>
    </location>
</feature>
<evidence type="ECO:0000313" key="5">
    <source>
        <dbReference type="Proteomes" id="UP000001307"/>
    </source>
</evidence>
<evidence type="ECO:0000259" key="3">
    <source>
        <dbReference type="PROSITE" id="PS50835"/>
    </source>
</evidence>
<dbReference type="EMBL" id="FN653134">
    <property type="protein sequence ID" value="CBY12674.1"/>
    <property type="molecule type" value="Genomic_DNA"/>
</dbReference>
<dbReference type="Proteomes" id="UP000001307">
    <property type="component" value="Unassembled WGS sequence"/>
</dbReference>
<evidence type="ECO:0000256" key="1">
    <source>
        <dbReference type="SAM" id="MobiDB-lite"/>
    </source>
</evidence>
<accession>E4XSG2</accession>
<keyword evidence="2" id="KW-1133">Transmembrane helix</keyword>
<gene>
    <name evidence="4" type="ORF">GSOID_T00002116001</name>
</gene>
<proteinExistence type="predicted"/>
<reference evidence="4" key="1">
    <citation type="journal article" date="2010" name="Science">
        <title>Plasticity of animal genome architecture unmasked by rapid evolution of a pelagic tunicate.</title>
        <authorList>
            <person name="Denoeud F."/>
            <person name="Henriet S."/>
            <person name="Mungpakdee S."/>
            <person name="Aury J.M."/>
            <person name="Da Silva C."/>
            <person name="Brinkmann H."/>
            <person name="Mikhaleva J."/>
            <person name="Olsen L.C."/>
            <person name="Jubin C."/>
            <person name="Canestro C."/>
            <person name="Bouquet J.M."/>
            <person name="Danks G."/>
            <person name="Poulain J."/>
            <person name="Campsteijn C."/>
            <person name="Adamski M."/>
            <person name="Cross I."/>
            <person name="Yadetie F."/>
            <person name="Muffato M."/>
            <person name="Louis A."/>
            <person name="Butcher S."/>
            <person name="Tsagkogeorga G."/>
            <person name="Konrad A."/>
            <person name="Singh S."/>
            <person name="Jensen M.F."/>
            <person name="Cong E.H."/>
            <person name="Eikeseth-Otteraa H."/>
            <person name="Noel B."/>
            <person name="Anthouard V."/>
            <person name="Porcel B.M."/>
            <person name="Kachouri-Lafond R."/>
            <person name="Nishino A."/>
            <person name="Ugolini M."/>
            <person name="Chourrout P."/>
            <person name="Nishida H."/>
            <person name="Aasland R."/>
            <person name="Huzurbazar S."/>
            <person name="Westhof E."/>
            <person name="Delsuc F."/>
            <person name="Lehrach H."/>
            <person name="Reinhardt R."/>
            <person name="Weissenbach J."/>
            <person name="Roy S.W."/>
            <person name="Artiguenave F."/>
            <person name="Postlethwait J.H."/>
            <person name="Manak J.R."/>
            <person name="Thompson E.M."/>
            <person name="Jaillon O."/>
            <person name="Du Pasquier L."/>
            <person name="Boudinot P."/>
            <person name="Liberles D.A."/>
            <person name="Volff J.N."/>
            <person name="Philippe H."/>
            <person name="Lenhard B."/>
            <person name="Roest Crollius H."/>
            <person name="Wincker P."/>
            <person name="Chourrout D."/>
        </authorList>
    </citation>
    <scope>NUCLEOTIDE SEQUENCE [LARGE SCALE GENOMIC DNA]</scope>
</reference>
<organism evidence="4">
    <name type="scientific">Oikopleura dioica</name>
    <name type="common">Tunicate</name>
    <dbReference type="NCBI Taxonomy" id="34765"/>
    <lineage>
        <taxon>Eukaryota</taxon>
        <taxon>Metazoa</taxon>
        <taxon>Chordata</taxon>
        <taxon>Tunicata</taxon>
        <taxon>Appendicularia</taxon>
        <taxon>Copelata</taxon>
        <taxon>Oikopleuridae</taxon>
        <taxon>Oikopleura</taxon>
    </lineage>
</organism>
<feature type="domain" description="Ig-like" evidence="3">
    <location>
        <begin position="97"/>
        <end position="209"/>
    </location>
</feature>
<keyword evidence="5" id="KW-1185">Reference proteome</keyword>
<dbReference type="InParanoid" id="E4XSG2"/>
<dbReference type="InterPro" id="IPR013783">
    <property type="entry name" value="Ig-like_fold"/>
</dbReference>
<dbReference type="OrthoDB" id="10355562at2759"/>
<dbReference type="Gene3D" id="2.60.40.10">
    <property type="entry name" value="Immunoglobulins"/>
    <property type="match status" value="1"/>
</dbReference>
<evidence type="ECO:0000313" key="4">
    <source>
        <dbReference type="EMBL" id="CBY12674.1"/>
    </source>
</evidence>
<feature type="region of interest" description="Disordered" evidence="1">
    <location>
        <begin position="233"/>
        <end position="264"/>
    </location>
</feature>
<name>E4XSG2_OIKDI</name>
<sequence>MKPNNIFSLVSAVSAGYKTYVGTDSGAAYPIYCDELKSEIDSFIPSFSQEGPAISVENGKASVNGFLPDEYLFMTTYDCTMKGGRKEQVLLSAILEPTDVKVLPFDFDVNSKKAVKLASCQTGDAFPSPKIEWLDDQGNVISSCYDGGKLDANDCFVDHSGTGAAKDNRFRSSSVDSNLRAEIDASEKYQCRVVYQKLVDGQSEEAFLDSNFPETGCIAGTCSKKIVDIPVEAPNVRDGDNNEETPNPVVDDKEPEAPDNVDDAGNGNKTFLVGSVSGVVIIAIIIAVIFYVKKKERNDEGPKYTEGATSEQA</sequence>
<protein>
    <recommendedName>
        <fullName evidence="3">Ig-like domain-containing protein</fullName>
    </recommendedName>
</protein>
<evidence type="ECO:0000256" key="2">
    <source>
        <dbReference type="SAM" id="Phobius"/>
    </source>
</evidence>
<dbReference type="AlphaFoldDB" id="E4XSG2"/>
<keyword evidence="2" id="KW-0472">Membrane</keyword>
<dbReference type="PROSITE" id="PS50835">
    <property type="entry name" value="IG_LIKE"/>
    <property type="match status" value="1"/>
</dbReference>
<dbReference type="InterPro" id="IPR007110">
    <property type="entry name" value="Ig-like_dom"/>
</dbReference>